<dbReference type="RefSeq" id="XP_001304336.1">
    <property type="nucleotide sequence ID" value="XM_001304335.1"/>
</dbReference>
<reference evidence="2" key="1">
    <citation type="submission" date="2006-10" db="EMBL/GenBank/DDBJ databases">
        <authorList>
            <person name="Amadeo P."/>
            <person name="Zhao Q."/>
            <person name="Wortman J."/>
            <person name="Fraser-Liggett C."/>
            <person name="Carlton J."/>
        </authorList>
    </citation>
    <scope>NUCLEOTIDE SEQUENCE</scope>
    <source>
        <strain evidence="2">G3</strain>
    </source>
</reference>
<dbReference type="Pfam" id="PF04577">
    <property type="entry name" value="Glyco_transf_61"/>
    <property type="match status" value="1"/>
</dbReference>
<dbReference type="GO" id="GO:0016757">
    <property type="term" value="F:glycosyltransferase activity"/>
    <property type="evidence" value="ECO:0000318"/>
    <property type="project" value="GO_Central"/>
</dbReference>
<protein>
    <recommendedName>
        <fullName evidence="1">Glycosyltransferase 61 catalytic domain-containing protein</fullName>
    </recommendedName>
</protein>
<dbReference type="KEGG" id="tva:4749099"/>
<dbReference type="VEuPathDB" id="TrichDB:TVAG_312930"/>
<evidence type="ECO:0000313" key="3">
    <source>
        <dbReference type="Proteomes" id="UP000001542"/>
    </source>
</evidence>
<name>A2FUJ9_TRIV3</name>
<dbReference type="InterPro" id="IPR049625">
    <property type="entry name" value="Glyco_transf_61_cat"/>
</dbReference>
<dbReference type="VEuPathDB" id="TrichDB:TVAGG3_0044900"/>
<feature type="domain" description="Glycosyltransferase 61 catalytic" evidence="1">
    <location>
        <begin position="81"/>
        <end position="255"/>
    </location>
</feature>
<keyword evidence="3" id="KW-1185">Reference proteome</keyword>
<organism evidence="2 3">
    <name type="scientific">Trichomonas vaginalis (strain ATCC PRA-98 / G3)</name>
    <dbReference type="NCBI Taxonomy" id="412133"/>
    <lineage>
        <taxon>Eukaryota</taxon>
        <taxon>Metamonada</taxon>
        <taxon>Parabasalia</taxon>
        <taxon>Trichomonadida</taxon>
        <taxon>Trichomonadidae</taxon>
        <taxon>Trichomonas</taxon>
    </lineage>
</organism>
<dbReference type="InParanoid" id="A2FUJ9"/>
<sequence>MSLVPIFKTKRTIDIVTDFKGKIAIYKDAYANQFGEFVINNYVIRPPYDSGLSCVREYHEGPVVFECDKACVFGHVWIHKFGHFIDDCLAPLTLIPEDFLEDCVVILSEQTRKFGEDVLKVVGVRKYIYISNNTWVHANKLAVAVEGRSYLMHFGVPLQKLVDMLRIYFKVLNIKPTKYAVMNRDLNSPRHITNINALMAAIKNNIKDVEFEEIEDKLGTIESYAKFYPSIKCVLLPTGSNAVKTIFMNPNSVVIIASNEMFDFSVVCSILSVHVKVVYFFHYQYHFNDITIDVDLALQAIEVGVYASINGNFPEPKEFISFIDYIPNFKPIHIEG</sequence>
<dbReference type="Proteomes" id="UP000001542">
    <property type="component" value="Unassembled WGS sequence"/>
</dbReference>
<gene>
    <name evidence="2" type="ORF">TVAG_312930</name>
</gene>
<reference evidence="2" key="2">
    <citation type="journal article" date="2007" name="Science">
        <title>Draft genome sequence of the sexually transmitted pathogen Trichomonas vaginalis.</title>
        <authorList>
            <person name="Carlton J.M."/>
            <person name="Hirt R.P."/>
            <person name="Silva J.C."/>
            <person name="Delcher A.L."/>
            <person name="Schatz M."/>
            <person name="Zhao Q."/>
            <person name="Wortman J.R."/>
            <person name="Bidwell S.L."/>
            <person name="Alsmark U.C.M."/>
            <person name="Besteiro S."/>
            <person name="Sicheritz-Ponten T."/>
            <person name="Noel C.J."/>
            <person name="Dacks J.B."/>
            <person name="Foster P.G."/>
            <person name="Simillion C."/>
            <person name="Van de Peer Y."/>
            <person name="Miranda-Saavedra D."/>
            <person name="Barton G.J."/>
            <person name="Westrop G.D."/>
            <person name="Mueller S."/>
            <person name="Dessi D."/>
            <person name="Fiori P.L."/>
            <person name="Ren Q."/>
            <person name="Paulsen I."/>
            <person name="Zhang H."/>
            <person name="Bastida-Corcuera F.D."/>
            <person name="Simoes-Barbosa A."/>
            <person name="Brown M.T."/>
            <person name="Hayes R.D."/>
            <person name="Mukherjee M."/>
            <person name="Okumura C.Y."/>
            <person name="Schneider R."/>
            <person name="Smith A.J."/>
            <person name="Vanacova S."/>
            <person name="Villalvazo M."/>
            <person name="Haas B.J."/>
            <person name="Pertea M."/>
            <person name="Feldblyum T.V."/>
            <person name="Utterback T.R."/>
            <person name="Shu C.L."/>
            <person name="Osoegawa K."/>
            <person name="de Jong P.J."/>
            <person name="Hrdy I."/>
            <person name="Horvathova L."/>
            <person name="Zubacova Z."/>
            <person name="Dolezal P."/>
            <person name="Malik S.B."/>
            <person name="Logsdon J.M. Jr."/>
            <person name="Henze K."/>
            <person name="Gupta A."/>
            <person name="Wang C.C."/>
            <person name="Dunne R.L."/>
            <person name="Upcroft J.A."/>
            <person name="Upcroft P."/>
            <person name="White O."/>
            <person name="Salzberg S.L."/>
            <person name="Tang P."/>
            <person name="Chiu C.-H."/>
            <person name="Lee Y.-S."/>
            <person name="Embley T.M."/>
            <person name="Coombs G.H."/>
            <person name="Mottram J.C."/>
            <person name="Tachezy J."/>
            <person name="Fraser-Liggett C.M."/>
            <person name="Johnson P.J."/>
        </authorList>
    </citation>
    <scope>NUCLEOTIDE SEQUENCE [LARGE SCALE GENOMIC DNA]</scope>
    <source>
        <strain evidence="2">G3</strain>
    </source>
</reference>
<evidence type="ECO:0000259" key="1">
    <source>
        <dbReference type="Pfam" id="PF04577"/>
    </source>
</evidence>
<dbReference type="EMBL" id="DS114037">
    <property type="protein sequence ID" value="EAX91406.1"/>
    <property type="molecule type" value="Genomic_DNA"/>
</dbReference>
<accession>A2FUJ9</accession>
<evidence type="ECO:0000313" key="2">
    <source>
        <dbReference type="EMBL" id="EAX91406.1"/>
    </source>
</evidence>
<dbReference type="AlphaFoldDB" id="A2FUJ9"/>
<proteinExistence type="predicted"/>